<dbReference type="InterPro" id="IPR029044">
    <property type="entry name" value="Nucleotide-diphossugar_trans"/>
</dbReference>
<evidence type="ECO:0000313" key="1">
    <source>
        <dbReference type="EMBL" id="GMR44648.1"/>
    </source>
</evidence>
<dbReference type="Gene3D" id="3.90.550.10">
    <property type="entry name" value="Spore Coat Polysaccharide Biosynthesis Protein SpsA, Chain A"/>
    <property type="match status" value="1"/>
</dbReference>
<dbReference type="Pfam" id="PF03314">
    <property type="entry name" value="DUF273"/>
    <property type="match status" value="1"/>
</dbReference>
<keyword evidence="2" id="KW-1185">Reference proteome</keyword>
<organism evidence="1 2">
    <name type="scientific">Pristionchus mayeri</name>
    <dbReference type="NCBI Taxonomy" id="1317129"/>
    <lineage>
        <taxon>Eukaryota</taxon>
        <taxon>Metazoa</taxon>
        <taxon>Ecdysozoa</taxon>
        <taxon>Nematoda</taxon>
        <taxon>Chromadorea</taxon>
        <taxon>Rhabditida</taxon>
        <taxon>Rhabditina</taxon>
        <taxon>Diplogasteromorpha</taxon>
        <taxon>Diplogasteroidea</taxon>
        <taxon>Neodiplogasteridae</taxon>
        <taxon>Pristionchus</taxon>
    </lineage>
</organism>
<dbReference type="PANTHER" id="PTHR31562">
    <property type="entry name" value="PROTEIN CBG18972"/>
    <property type="match status" value="1"/>
</dbReference>
<name>A0AAN5CHT3_9BILA</name>
<dbReference type="EMBL" id="BTRK01000004">
    <property type="protein sequence ID" value="GMR44648.1"/>
    <property type="molecule type" value="Genomic_DNA"/>
</dbReference>
<accession>A0AAN5CHT3</accession>
<feature type="non-terminal residue" evidence="1">
    <location>
        <position position="1"/>
    </location>
</feature>
<comment type="caution">
    <text evidence="1">The sequence shown here is derived from an EMBL/GenBank/DDBJ whole genome shotgun (WGS) entry which is preliminary data.</text>
</comment>
<evidence type="ECO:0008006" key="3">
    <source>
        <dbReference type="Google" id="ProtNLM"/>
    </source>
</evidence>
<protein>
    <recommendedName>
        <fullName evidence="3">Glycosyltransferase family 92 protein</fullName>
    </recommendedName>
</protein>
<evidence type="ECO:0000313" key="2">
    <source>
        <dbReference type="Proteomes" id="UP001328107"/>
    </source>
</evidence>
<feature type="non-terminal residue" evidence="1">
    <location>
        <position position="209"/>
    </location>
</feature>
<dbReference type="Proteomes" id="UP001328107">
    <property type="component" value="Unassembled WGS sequence"/>
</dbReference>
<gene>
    <name evidence="1" type="ORF">PMAYCL1PPCAC_14843</name>
</gene>
<proteinExistence type="predicted"/>
<dbReference type="InterPro" id="IPR004988">
    <property type="entry name" value="DUF273"/>
</dbReference>
<dbReference type="AlphaFoldDB" id="A0AAN5CHT3"/>
<reference evidence="2" key="1">
    <citation type="submission" date="2022-10" db="EMBL/GenBank/DDBJ databases">
        <title>Genome assembly of Pristionchus species.</title>
        <authorList>
            <person name="Yoshida K."/>
            <person name="Sommer R.J."/>
        </authorList>
    </citation>
    <scope>NUCLEOTIDE SEQUENCE [LARGE SCALE GENOMIC DNA]</scope>
    <source>
        <strain evidence="2">RS5460</strain>
    </source>
</reference>
<sequence length="209" mass="25225">SYLSLAEKNMILLGLKRVFQKFFRRHCHIHKLMTTEIPEDSWIIFIDSDIGVVNPNRLIEEYIEDGYEIYLFDRFYNWEYAAQYMVKNNKRGRDWVNEFASYEFKLPNSFHGTDNGALHPFMMHYLVPETKDPHNRLVDLCLSIWNQSKNYADLFDMQACTRMVIGERIRFPDQRVKIFRKGDGWTHDAWNFHSHWSTDDFMLHDIKEK</sequence>
<dbReference type="PANTHER" id="PTHR31562:SF9">
    <property type="entry name" value="GLYCOSYLTRANSFERASE FAMILY 8 PROTEIN"/>
    <property type="match status" value="1"/>
</dbReference>